<evidence type="ECO:0000313" key="8">
    <source>
        <dbReference type="Proteomes" id="UP000732377"/>
    </source>
</evidence>
<evidence type="ECO:0000256" key="3">
    <source>
        <dbReference type="RuleBase" id="RU003719"/>
    </source>
</evidence>
<dbReference type="Pfam" id="PF00389">
    <property type="entry name" value="2-Hacid_dh"/>
    <property type="match status" value="1"/>
</dbReference>
<dbReference type="FunFam" id="3.40.50.720:FF:000462">
    <property type="entry name" value="Glyoxylate reductase (NADP+)"/>
    <property type="match status" value="1"/>
</dbReference>
<dbReference type="PROSITE" id="PS00065">
    <property type="entry name" value="D_2_HYDROXYACID_DH_1"/>
    <property type="match status" value="1"/>
</dbReference>
<dbReference type="EMBL" id="PIUK01000064">
    <property type="protein sequence ID" value="MBY6276186.1"/>
    <property type="molecule type" value="Genomic_DNA"/>
</dbReference>
<gene>
    <name evidence="7" type="ORF">CWE10_08190</name>
</gene>
<name>A0A953LHE8_SYMTR</name>
<dbReference type="InterPro" id="IPR006140">
    <property type="entry name" value="D-isomer_DH_NAD-bd"/>
</dbReference>
<organism evidence="7 8">
    <name type="scientific">Symbiobacterium thermophilum</name>
    <dbReference type="NCBI Taxonomy" id="2734"/>
    <lineage>
        <taxon>Bacteria</taxon>
        <taxon>Bacillati</taxon>
        <taxon>Bacillota</taxon>
        <taxon>Clostridia</taxon>
        <taxon>Eubacteriales</taxon>
        <taxon>Symbiobacteriaceae</taxon>
        <taxon>Symbiobacterium</taxon>
    </lineage>
</organism>
<dbReference type="GO" id="GO:0051287">
    <property type="term" value="F:NAD binding"/>
    <property type="evidence" value="ECO:0007669"/>
    <property type="project" value="InterPro"/>
</dbReference>
<dbReference type="Pfam" id="PF02826">
    <property type="entry name" value="2-Hacid_dh_C"/>
    <property type="match status" value="1"/>
</dbReference>
<comment type="similarity">
    <text evidence="1 3">Belongs to the D-isomer specific 2-hydroxyacid dehydrogenase family.</text>
</comment>
<sequence length="332" mass="36348">MAKPRVFVTRRIPDEALSILRTACEVHTWDHEEEPVPQEELVRALQEADGALVVGPHRIDAALMDAAPRCRVYANMAVGYDNIDVEAATARGILVTNTPGVLTETTADLAFGLMIAAARRLYEGQRTIVEGRWKGWSPLFMTGQDVFGATLGIVGAGRIGQAVARRARGFDMRILYHNRRPNPAFEAEVGASYQSLDDLLRQSDFVVVLVPLTPETRGLIGARELALMKPTAVLVNAARGPVVDERALYEALRDRRIFAAGLDVFDREPIPPDHPLLSLPNVTAVPHIGSATVRTRTRMATLAAENLVAALTGRQPPTPVNPEVLQRREPRP</sequence>
<dbReference type="CDD" id="cd05301">
    <property type="entry name" value="GDH"/>
    <property type="match status" value="1"/>
</dbReference>
<dbReference type="SUPFAM" id="SSF52283">
    <property type="entry name" value="Formate/glycerate dehydrogenase catalytic domain-like"/>
    <property type="match status" value="1"/>
</dbReference>
<reference evidence="7" key="1">
    <citation type="submission" date="2017-11" db="EMBL/GenBank/DDBJ databases">
        <title>Three new genomes from thermophilic consortium.</title>
        <authorList>
            <person name="Quaggio R."/>
            <person name="Amgarten D."/>
            <person name="Setubal J.C."/>
        </authorList>
    </citation>
    <scope>NUCLEOTIDE SEQUENCE</scope>
    <source>
        <strain evidence="7">ZCTH01-B2</strain>
    </source>
</reference>
<dbReference type="PROSITE" id="PS00671">
    <property type="entry name" value="D_2_HYDROXYACID_DH_3"/>
    <property type="match status" value="1"/>
</dbReference>
<evidence type="ECO:0000256" key="2">
    <source>
        <dbReference type="ARBA" id="ARBA00023002"/>
    </source>
</evidence>
<dbReference type="InterPro" id="IPR050223">
    <property type="entry name" value="D-isomer_2-hydroxyacid_DH"/>
</dbReference>
<comment type="caution">
    <text evidence="7">The sequence shown here is derived from an EMBL/GenBank/DDBJ whole genome shotgun (WGS) entry which is preliminary data.</text>
</comment>
<feature type="domain" description="D-isomer specific 2-hydroxyacid dehydrogenase NAD-binding" evidence="6">
    <location>
        <begin position="111"/>
        <end position="289"/>
    </location>
</feature>
<dbReference type="Gene3D" id="3.40.50.720">
    <property type="entry name" value="NAD(P)-binding Rossmann-like Domain"/>
    <property type="match status" value="2"/>
</dbReference>
<feature type="region of interest" description="Disordered" evidence="4">
    <location>
        <begin position="311"/>
        <end position="332"/>
    </location>
</feature>
<dbReference type="AlphaFoldDB" id="A0A953LHE8"/>
<accession>A0A953LHE8</accession>
<dbReference type="GO" id="GO:0005829">
    <property type="term" value="C:cytosol"/>
    <property type="evidence" value="ECO:0007669"/>
    <property type="project" value="TreeGrafter"/>
</dbReference>
<evidence type="ECO:0000259" key="5">
    <source>
        <dbReference type="Pfam" id="PF00389"/>
    </source>
</evidence>
<dbReference type="Proteomes" id="UP000732377">
    <property type="component" value="Unassembled WGS sequence"/>
</dbReference>
<dbReference type="InterPro" id="IPR029753">
    <property type="entry name" value="D-isomer_DH_CS"/>
</dbReference>
<dbReference type="InterPro" id="IPR029752">
    <property type="entry name" value="D-isomer_DH_CS1"/>
</dbReference>
<dbReference type="PANTHER" id="PTHR10996">
    <property type="entry name" value="2-HYDROXYACID DEHYDROGENASE-RELATED"/>
    <property type="match status" value="1"/>
</dbReference>
<dbReference type="GO" id="GO:0016618">
    <property type="term" value="F:hydroxypyruvate reductase [NAD(P)H] activity"/>
    <property type="evidence" value="ECO:0007669"/>
    <property type="project" value="TreeGrafter"/>
</dbReference>
<evidence type="ECO:0000256" key="4">
    <source>
        <dbReference type="SAM" id="MobiDB-lite"/>
    </source>
</evidence>
<dbReference type="SUPFAM" id="SSF51735">
    <property type="entry name" value="NAD(P)-binding Rossmann-fold domains"/>
    <property type="match status" value="1"/>
</dbReference>
<dbReference type="InterPro" id="IPR006139">
    <property type="entry name" value="D-isomer_2_OHA_DH_cat_dom"/>
</dbReference>
<evidence type="ECO:0000259" key="6">
    <source>
        <dbReference type="Pfam" id="PF02826"/>
    </source>
</evidence>
<keyword evidence="2 3" id="KW-0560">Oxidoreductase</keyword>
<proteinExistence type="inferred from homology"/>
<feature type="domain" description="D-isomer specific 2-hydroxyacid dehydrogenase catalytic" evidence="5">
    <location>
        <begin position="6"/>
        <end position="321"/>
    </location>
</feature>
<dbReference type="InterPro" id="IPR036291">
    <property type="entry name" value="NAD(P)-bd_dom_sf"/>
</dbReference>
<dbReference type="GO" id="GO:0030267">
    <property type="term" value="F:glyoxylate reductase (NADPH) activity"/>
    <property type="evidence" value="ECO:0007669"/>
    <property type="project" value="TreeGrafter"/>
</dbReference>
<protein>
    <submittedName>
        <fullName evidence="7">D-glycerate dehydrogenase</fullName>
    </submittedName>
</protein>
<dbReference type="RefSeq" id="WP_273379185.1">
    <property type="nucleotide sequence ID" value="NZ_PIUK01000064.1"/>
</dbReference>
<evidence type="ECO:0000313" key="7">
    <source>
        <dbReference type="EMBL" id="MBY6276186.1"/>
    </source>
</evidence>
<evidence type="ECO:0000256" key="1">
    <source>
        <dbReference type="ARBA" id="ARBA00005854"/>
    </source>
</evidence>
<dbReference type="PANTHER" id="PTHR10996:SF283">
    <property type="entry name" value="GLYOXYLATE_HYDROXYPYRUVATE REDUCTASE B"/>
    <property type="match status" value="1"/>
</dbReference>